<accession>A0A376L335</accession>
<dbReference type="AlphaFoldDB" id="A0A376L335"/>
<gene>
    <name evidence="2" type="primary">papC_9</name>
    <name evidence="2" type="ORF">NCTC10418_06844</name>
</gene>
<dbReference type="Proteomes" id="UP000255460">
    <property type="component" value="Unassembled WGS sequence"/>
</dbReference>
<evidence type="ECO:0000313" key="2">
    <source>
        <dbReference type="EMBL" id="STE89122.1"/>
    </source>
</evidence>
<proteinExistence type="predicted"/>
<evidence type="ECO:0000313" key="3">
    <source>
        <dbReference type="Proteomes" id="UP000255460"/>
    </source>
</evidence>
<reference evidence="2 3" key="1">
    <citation type="submission" date="2018-06" db="EMBL/GenBank/DDBJ databases">
        <authorList>
            <consortium name="Pathogen Informatics"/>
            <person name="Doyle S."/>
        </authorList>
    </citation>
    <scope>NUCLEOTIDE SEQUENCE [LARGE SCALE GENOMIC DNA]</scope>
    <source>
        <strain evidence="2 3">NCTC10418</strain>
    </source>
</reference>
<sequence length="137" mass="15132">MEIMVNDQGISPSAFPVTFLEPPVSGQDGKKPLPQACLTPEMVSRMGLTAASQEKVTYWNNGSVRISASCRGWRYARIRQKGCCTSICRRPGLEYSDASWLPPSRWDNGIPGLLFDYNINGTVNKPHKGKQSQSLSL</sequence>
<dbReference type="InterPro" id="IPR025885">
    <property type="entry name" value="PapC_N"/>
</dbReference>
<name>A0A376L335_ECOLX</name>
<feature type="domain" description="PapC N-terminal" evidence="1">
    <location>
        <begin position="2"/>
        <end position="121"/>
    </location>
</feature>
<organism evidence="2 3">
    <name type="scientific">Escherichia coli</name>
    <dbReference type="NCBI Taxonomy" id="562"/>
    <lineage>
        <taxon>Bacteria</taxon>
        <taxon>Pseudomonadati</taxon>
        <taxon>Pseudomonadota</taxon>
        <taxon>Gammaproteobacteria</taxon>
        <taxon>Enterobacterales</taxon>
        <taxon>Enterobacteriaceae</taxon>
        <taxon>Escherichia</taxon>
    </lineage>
</organism>
<dbReference type="Pfam" id="PF13954">
    <property type="entry name" value="PapC_N"/>
    <property type="match status" value="1"/>
</dbReference>
<dbReference type="Gene3D" id="3.10.20.410">
    <property type="match status" value="1"/>
</dbReference>
<protein>
    <submittedName>
        <fullName evidence="2">Fimbrial usher protein PixC</fullName>
    </submittedName>
</protein>
<dbReference type="EMBL" id="UFZQ01000001">
    <property type="protein sequence ID" value="STE89122.1"/>
    <property type="molecule type" value="Genomic_DNA"/>
</dbReference>
<dbReference type="SUPFAM" id="SSF141729">
    <property type="entry name" value="FimD N-terminal domain-like"/>
    <property type="match status" value="1"/>
</dbReference>
<dbReference type="InterPro" id="IPR037224">
    <property type="entry name" value="PapC_N_sf"/>
</dbReference>
<evidence type="ECO:0000259" key="1">
    <source>
        <dbReference type="Pfam" id="PF13954"/>
    </source>
</evidence>